<evidence type="ECO:0000256" key="9">
    <source>
        <dbReference type="ARBA" id="ARBA00059827"/>
    </source>
</evidence>
<evidence type="ECO:0000256" key="4">
    <source>
        <dbReference type="ARBA" id="ARBA00022679"/>
    </source>
</evidence>
<dbReference type="CDD" id="cd00082">
    <property type="entry name" value="HisKA"/>
    <property type="match status" value="1"/>
</dbReference>
<evidence type="ECO:0000256" key="7">
    <source>
        <dbReference type="ARBA" id="ARBA00022840"/>
    </source>
</evidence>
<sequence>MAGDRHRPAPDGNQPDLPRLAYLAFLSAPGHFFVLLDSRGQILALSDDEGRADHWCPADAIGQSHEIFYAPDEAASGLPVADLEAARRGKSFERNGWRVRQSGLEYLAHVSFAALREGDRLLGYFCIARDVTEEAAIREAMEAREQHLNSILATVPDAMIVIDERGRISSFSAAAERLFGYEESELLGANVSCLMPTPDRERHDAYLEHYCTTGEKRIIGIGRVVTGQRRDGTTFPLELSVGEAGKDGERIFTGFIRDLTEKERDELKLKELQAELVHVSRLSAMGTMASTLAHELNQPLTAVANYLEESRDMLEEAADENAIIMRDALAEAANETFRAGDIVRRLREFVAKGEVDKRVEQLPGLIEDAGRLALTGARENGVRALFNLDPLATPVLVDRVQIQQVLLNLMRNAVEATAQSQVRDLTVGTRLRPDGYVEVTVHDTGPGIAPDIRPRLFEAFVSGKQEGMGLGLSICRTIVEAHGGRIWAEHPDTGGSRFHFTLMHAAEEAADER</sequence>
<dbReference type="InterPro" id="IPR035965">
    <property type="entry name" value="PAS-like_dom_sf"/>
</dbReference>
<evidence type="ECO:0000313" key="13">
    <source>
        <dbReference type="EMBL" id="KHS49404.1"/>
    </source>
</evidence>
<dbReference type="EMBL" id="JRVC01000001">
    <property type="protein sequence ID" value="KHS49404.1"/>
    <property type="molecule type" value="Genomic_DNA"/>
</dbReference>
<dbReference type="PRINTS" id="PR00344">
    <property type="entry name" value="BCTRLSENSOR"/>
</dbReference>
<keyword evidence="15" id="KW-1185">Reference proteome</keyword>
<dbReference type="InterPro" id="IPR004358">
    <property type="entry name" value="Sig_transdc_His_kin-like_C"/>
</dbReference>
<dbReference type="GO" id="GO:0000155">
    <property type="term" value="F:phosphorelay sensor kinase activity"/>
    <property type="evidence" value="ECO:0007669"/>
    <property type="project" value="InterPro"/>
</dbReference>
<evidence type="ECO:0000256" key="8">
    <source>
        <dbReference type="ARBA" id="ARBA00023012"/>
    </source>
</evidence>
<evidence type="ECO:0000256" key="6">
    <source>
        <dbReference type="ARBA" id="ARBA00022777"/>
    </source>
</evidence>
<dbReference type="Gene3D" id="3.30.450.20">
    <property type="entry name" value="PAS domain"/>
    <property type="match status" value="2"/>
</dbReference>
<keyword evidence="5" id="KW-0547">Nucleotide-binding</keyword>
<dbReference type="InterPro" id="IPR005467">
    <property type="entry name" value="His_kinase_dom"/>
</dbReference>
<evidence type="ECO:0000259" key="12">
    <source>
        <dbReference type="PROSITE" id="PS50112"/>
    </source>
</evidence>
<dbReference type="SMART" id="SM00388">
    <property type="entry name" value="HisKA"/>
    <property type="match status" value="1"/>
</dbReference>
<feature type="domain" description="PAS" evidence="12">
    <location>
        <begin position="144"/>
        <end position="188"/>
    </location>
</feature>
<comment type="catalytic activity">
    <reaction evidence="1">
        <text>ATP + protein L-histidine = ADP + protein N-phospho-L-histidine.</text>
        <dbReference type="EC" id="2.7.13.3"/>
    </reaction>
</comment>
<reference evidence="13 15" key="1">
    <citation type="submission" date="2014-10" db="EMBL/GenBank/DDBJ databases">
        <title>Draft genome sequence of Novosphingobium subterraneum DSM 12447.</title>
        <authorList>
            <person name="Gan H.M."/>
            <person name="Gan H.Y."/>
            <person name="Savka M.A."/>
        </authorList>
    </citation>
    <scope>NUCLEOTIDE SEQUENCE [LARGE SCALE GENOMIC DNA]</scope>
    <source>
        <strain evidence="13 15">DSM 12447</strain>
    </source>
</reference>
<evidence type="ECO:0000256" key="2">
    <source>
        <dbReference type="ARBA" id="ARBA00012438"/>
    </source>
</evidence>
<dbReference type="PANTHER" id="PTHR43065">
    <property type="entry name" value="SENSOR HISTIDINE KINASE"/>
    <property type="match status" value="1"/>
</dbReference>
<dbReference type="GO" id="GO:0006355">
    <property type="term" value="P:regulation of DNA-templated transcription"/>
    <property type="evidence" value="ECO:0007669"/>
    <property type="project" value="InterPro"/>
</dbReference>
<dbReference type="Gene3D" id="1.10.287.130">
    <property type="match status" value="1"/>
</dbReference>
<dbReference type="Pfam" id="PF13426">
    <property type="entry name" value="PAS_9"/>
    <property type="match status" value="1"/>
</dbReference>
<dbReference type="Gene3D" id="6.10.250.2580">
    <property type="match status" value="1"/>
</dbReference>
<dbReference type="SUPFAM" id="SSF47384">
    <property type="entry name" value="Homodimeric domain of signal transducing histidine kinase"/>
    <property type="match status" value="1"/>
</dbReference>
<accession>A0A0B9AJB3</accession>
<dbReference type="InterPro" id="IPR036097">
    <property type="entry name" value="HisK_dim/P_sf"/>
</dbReference>
<keyword evidence="3" id="KW-0597">Phosphoprotein</keyword>
<dbReference type="EC" id="2.7.13.3" evidence="2"/>
<dbReference type="InterPro" id="IPR003661">
    <property type="entry name" value="HisK_dim/P_dom"/>
</dbReference>
<evidence type="ECO:0000256" key="5">
    <source>
        <dbReference type="ARBA" id="ARBA00022741"/>
    </source>
</evidence>
<dbReference type="InterPro" id="IPR036890">
    <property type="entry name" value="HATPase_C_sf"/>
</dbReference>
<protein>
    <recommendedName>
        <fullName evidence="10">Sensor protein FixL</fullName>
        <ecNumber evidence="2">2.7.13.3</ecNumber>
    </recommendedName>
</protein>
<evidence type="ECO:0000256" key="3">
    <source>
        <dbReference type="ARBA" id="ARBA00022553"/>
    </source>
</evidence>
<proteinExistence type="predicted"/>
<dbReference type="FunFam" id="3.30.450.20:FF:000060">
    <property type="entry name" value="Sensor protein FixL"/>
    <property type="match status" value="1"/>
</dbReference>
<dbReference type="AlphaFoldDB" id="A0A0B9AJB3"/>
<dbReference type="SUPFAM" id="SSF55874">
    <property type="entry name" value="ATPase domain of HSP90 chaperone/DNA topoisomerase II/histidine kinase"/>
    <property type="match status" value="1"/>
</dbReference>
<dbReference type="SMART" id="SM00091">
    <property type="entry name" value="PAS"/>
    <property type="match status" value="2"/>
</dbReference>
<dbReference type="SUPFAM" id="SSF55785">
    <property type="entry name" value="PYP-like sensor domain (PAS domain)"/>
    <property type="match status" value="2"/>
</dbReference>
<comment type="function">
    <text evidence="9">Putative oxygen sensor; modulates the activity of FixJ, a transcriptional activator of nitrogen fixation fixK gene. FixL probably acts as a kinase that phosphorylates FixJ.</text>
</comment>
<evidence type="ECO:0000256" key="1">
    <source>
        <dbReference type="ARBA" id="ARBA00000085"/>
    </source>
</evidence>
<dbReference type="Pfam" id="PF00512">
    <property type="entry name" value="HisKA"/>
    <property type="match status" value="1"/>
</dbReference>
<dbReference type="Gene3D" id="3.30.565.10">
    <property type="entry name" value="Histidine kinase-like ATPase, C-terminal domain"/>
    <property type="match status" value="1"/>
</dbReference>
<keyword evidence="7" id="KW-0067">ATP-binding</keyword>
<name>A0A0B9AJB3_9SPHN</name>
<dbReference type="InterPro" id="IPR013767">
    <property type="entry name" value="PAS_fold"/>
</dbReference>
<gene>
    <name evidence="13" type="ORF">NJ75_00107</name>
    <name evidence="14" type="ORF">NJ75_00329</name>
</gene>
<dbReference type="Proteomes" id="UP000031338">
    <property type="component" value="Unassembled WGS sequence"/>
</dbReference>
<keyword evidence="8" id="KW-0902">Two-component regulatory system</keyword>
<dbReference type="GO" id="GO:0005524">
    <property type="term" value="F:ATP binding"/>
    <property type="evidence" value="ECO:0007669"/>
    <property type="project" value="UniProtKB-KW"/>
</dbReference>
<dbReference type="Pfam" id="PF00989">
    <property type="entry name" value="PAS"/>
    <property type="match status" value="1"/>
</dbReference>
<dbReference type="InterPro" id="IPR003594">
    <property type="entry name" value="HATPase_dom"/>
</dbReference>
<keyword evidence="4" id="KW-0808">Transferase</keyword>
<dbReference type="PATRIC" id="fig|48936.3.peg.109"/>
<dbReference type="CDD" id="cd00130">
    <property type="entry name" value="PAS"/>
    <property type="match status" value="2"/>
</dbReference>
<comment type="caution">
    <text evidence="13">The sequence shown here is derived from an EMBL/GenBank/DDBJ whole genome shotgun (WGS) entry which is preliminary data.</text>
</comment>
<organism evidence="13 15">
    <name type="scientific">Novosphingobium subterraneum</name>
    <dbReference type="NCBI Taxonomy" id="48936"/>
    <lineage>
        <taxon>Bacteria</taxon>
        <taxon>Pseudomonadati</taxon>
        <taxon>Pseudomonadota</taxon>
        <taxon>Alphaproteobacteria</taxon>
        <taxon>Sphingomonadales</taxon>
        <taxon>Sphingomonadaceae</taxon>
        <taxon>Novosphingobium</taxon>
    </lineage>
</organism>
<evidence type="ECO:0000256" key="10">
    <source>
        <dbReference type="ARBA" id="ARBA00070616"/>
    </source>
</evidence>
<dbReference type="PROSITE" id="PS50109">
    <property type="entry name" value="HIS_KIN"/>
    <property type="match status" value="1"/>
</dbReference>
<dbReference type="PANTHER" id="PTHR43065:SF10">
    <property type="entry name" value="PEROXIDE STRESS-ACTIVATED HISTIDINE KINASE MAK3"/>
    <property type="match status" value="1"/>
</dbReference>
<dbReference type="NCBIfam" id="TIGR00229">
    <property type="entry name" value="sensory_box"/>
    <property type="match status" value="1"/>
</dbReference>
<dbReference type="InterPro" id="IPR000014">
    <property type="entry name" value="PAS"/>
</dbReference>
<dbReference type="SMART" id="SM00387">
    <property type="entry name" value="HATPase_c"/>
    <property type="match status" value="1"/>
</dbReference>
<dbReference type="STRING" id="48936.NJ75_00107"/>
<feature type="domain" description="Histidine kinase" evidence="11">
    <location>
        <begin position="291"/>
        <end position="506"/>
    </location>
</feature>
<evidence type="ECO:0000313" key="14">
    <source>
        <dbReference type="EMBL" id="KHS49626.1"/>
    </source>
</evidence>
<keyword evidence="6 13" id="KW-0418">Kinase</keyword>
<dbReference type="Pfam" id="PF02518">
    <property type="entry name" value="HATPase_c"/>
    <property type="match status" value="1"/>
</dbReference>
<dbReference type="EMBL" id="JRVC01000001">
    <property type="protein sequence ID" value="KHS49626.1"/>
    <property type="molecule type" value="Genomic_DNA"/>
</dbReference>
<evidence type="ECO:0000259" key="11">
    <source>
        <dbReference type="PROSITE" id="PS50109"/>
    </source>
</evidence>
<evidence type="ECO:0000313" key="15">
    <source>
        <dbReference type="Proteomes" id="UP000031338"/>
    </source>
</evidence>
<dbReference type="PROSITE" id="PS50112">
    <property type="entry name" value="PAS"/>
    <property type="match status" value="1"/>
</dbReference>
<dbReference type="RefSeq" id="WP_052241816.1">
    <property type="nucleotide sequence ID" value="NZ_JRVC01000001.1"/>
</dbReference>